<dbReference type="PANTHER" id="PTHR10003">
    <property type="entry name" value="SUPEROXIDE DISMUTASE CU-ZN -RELATED"/>
    <property type="match status" value="1"/>
</dbReference>
<comment type="catalytic activity">
    <reaction evidence="2">
        <text>2 superoxide + 2 H(+) = H2O2 + O2</text>
        <dbReference type="Rhea" id="RHEA:20696"/>
        <dbReference type="ChEBI" id="CHEBI:15378"/>
        <dbReference type="ChEBI" id="CHEBI:15379"/>
        <dbReference type="ChEBI" id="CHEBI:16240"/>
        <dbReference type="ChEBI" id="CHEBI:18421"/>
        <dbReference type="EC" id="1.15.1.1"/>
    </reaction>
</comment>
<comment type="caution">
    <text evidence="5">The sequence shown here is derived from an EMBL/GenBank/DDBJ whole genome shotgun (WGS) entry which is preliminary data.</text>
</comment>
<dbReference type="AlphaFoldDB" id="A0A7W6E8S0"/>
<comment type="cofactor">
    <cofactor evidence="2">
        <name>Cu cation</name>
        <dbReference type="ChEBI" id="CHEBI:23378"/>
    </cofactor>
    <text evidence="2">Binds 1 copper ion per subunit.</text>
</comment>
<dbReference type="EMBL" id="JACIEK010000001">
    <property type="protein sequence ID" value="MBB3996339.1"/>
    <property type="molecule type" value="Genomic_DNA"/>
</dbReference>
<dbReference type="SUPFAM" id="SSF49329">
    <property type="entry name" value="Cu,Zn superoxide dismutase-like"/>
    <property type="match status" value="1"/>
</dbReference>
<dbReference type="InterPro" id="IPR001424">
    <property type="entry name" value="SOD_Cu_Zn_dom"/>
</dbReference>
<keyword evidence="6" id="KW-1185">Reference proteome</keyword>
<keyword evidence="3" id="KW-0732">Signal</keyword>
<gene>
    <name evidence="5" type="ORF">GGR04_000160</name>
</gene>
<feature type="domain" description="Superoxide dismutase copper/zinc binding" evidence="4">
    <location>
        <begin position="38"/>
        <end position="167"/>
    </location>
</feature>
<keyword evidence="2" id="KW-0479">Metal-binding</keyword>
<evidence type="ECO:0000256" key="1">
    <source>
        <dbReference type="ARBA" id="ARBA00010457"/>
    </source>
</evidence>
<evidence type="ECO:0000259" key="4">
    <source>
        <dbReference type="Pfam" id="PF00080"/>
    </source>
</evidence>
<keyword evidence="2 5" id="KW-0560">Oxidoreductase</keyword>
<comment type="similarity">
    <text evidence="1 2">Belongs to the Cu-Zn superoxide dismutase family.</text>
</comment>
<evidence type="ECO:0000256" key="3">
    <source>
        <dbReference type="SAM" id="SignalP"/>
    </source>
</evidence>
<dbReference type="GO" id="GO:0004784">
    <property type="term" value="F:superoxide dismutase activity"/>
    <property type="evidence" value="ECO:0007669"/>
    <property type="project" value="UniProtKB-EC"/>
</dbReference>
<keyword evidence="2" id="KW-0862">Zinc</keyword>
<dbReference type="RefSeq" id="WP_183196897.1">
    <property type="nucleotide sequence ID" value="NZ_JACIEK010000001.1"/>
</dbReference>
<dbReference type="Gene3D" id="2.60.40.200">
    <property type="entry name" value="Superoxide dismutase, copper/zinc binding domain"/>
    <property type="match status" value="1"/>
</dbReference>
<dbReference type="PROSITE" id="PS00332">
    <property type="entry name" value="SOD_CU_ZN_2"/>
    <property type="match status" value="1"/>
</dbReference>
<evidence type="ECO:0000313" key="5">
    <source>
        <dbReference type="EMBL" id="MBB3996339.1"/>
    </source>
</evidence>
<dbReference type="Pfam" id="PF00080">
    <property type="entry name" value="Sod_Cu"/>
    <property type="match status" value="1"/>
</dbReference>
<protein>
    <recommendedName>
        <fullName evidence="2">Superoxide dismutase [Cu-Zn]</fullName>
        <ecNumber evidence="2">1.15.1.1</ecNumber>
    </recommendedName>
</protein>
<dbReference type="InterPro" id="IPR036423">
    <property type="entry name" value="SOD-like_Cu/Zn_dom_sf"/>
</dbReference>
<organism evidence="5 6">
    <name type="scientific">Aureimonas pseudogalii</name>
    <dbReference type="NCBI Taxonomy" id="1744844"/>
    <lineage>
        <taxon>Bacteria</taxon>
        <taxon>Pseudomonadati</taxon>
        <taxon>Pseudomonadota</taxon>
        <taxon>Alphaproteobacteria</taxon>
        <taxon>Hyphomicrobiales</taxon>
        <taxon>Aurantimonadaceae</taxon>
        <taxon>Aureimonas</taxon>
    </lineage>
</organism>
<accession>A0A7W6E8S0</accession>
<comment type="cofactor">
    <cofactor evidence="2">
        <name>Zn(2+)</name>
        <dbReference type="ChEBI" id="CHEBI:29105"/>
    </cofactor>
    <text evidence="2">Binds 1 zinc ion per subunit.</text>
</comment>
<dbReference type="CDD" id="cd00305">
    <property type="entry name" value="Cu-Zn_Superoxide_Dismutase"/>
    <property type="match status" value="1"/>
</dbReference>
<dbReference type="GO" id="GO:0005507">
    <property type="term" value="F:copper ion binding"/>
    <property type="evidence" value="ECO:0007669"/>
    <property type="project" value="InterPro"/>
</dbReference>
<reference evidence="5 6" key="1">
    <citation type="submission" date="2020-08" db="EMBL/GenBank/DDBJ databases">
        <title>Genomic Encyclopedia of Type Strains, Phase IV (KMG-IV): sequencing the most valuable type-strain genomes for metagenomic binning, comparative biology and taxonomic classification.</title>
        <authorList>
            <person name="Goeker M."/>
        </authorList>
    </citation>
    <scope>NUCLEOTIDE SEQUENCE [LARGE SCALE GENOMIC DNA]</scope>
    <source>
        <strain evidence="5 6">DSM 102238</strain>
    </source>
</reference>
<dbReference type="Proteomes" id="UP000542776">
    <property type="component" value="Unassembled WGS sequence"/>
</dbReference>
<keyword evidence="2" id="KW-0186">Copper</keyword>
<proteinExistence type="inferred from homology"/>
<comment type="function">
    <text evidence="2">Destroys radicals which are normally produced within the cells and which are toxic to biological systems.</text>
</comment>
<name>A0A7W6E8S0_9HYPH</name>
<dbReference type="PRINTS" id="PR00068">
    <property type="entry name" value="CUZNDISMTASE"/>
</dbReference>
<dbReference type="EC" id="1.15.1.1" evidence="2"/>
<sequence>MTRLLAVAALVAFAAPAMAQSTPEPRRVELKSADGAAHGTVTLTQTPNGVLLDGDLTGMADGEYGFHFHEAGLCDGNFDSAKGHHNPTAKEHGFEAANGPHPGDMANVYVVGGKARFQQFNPMVRFEGGDAPLADADGTALMVHGGMDDYASQPSGNAGSRMACGVVFPAS</sequence>
<feature type="signal peptide" evidence="3">
    <location>
        <begin position="1"/>
        <end position="19"/>
    </location>
</feature>
<dbReference type="InterPro" id="IPR024134">
    <property type="entry name" value="SOD_Cu/Zn_/chaperone"/>
</dbReference>
<feature type="chain" id="PRO_5030954875" description="Superoxide dismutase [Cu-Zn]" evidence="3">
    <location>
        <begin position="20"/>
        <end position="171"/>
    </location>
</feature>
<evidence type="ECO:0000256" key="2">
    <source>
        <dbReference type="RuleBase" id="RU000393"/>
    </source>
</evidence>
<evidence type="ECO:0000313" key="6">
    <source>
        <dbReference type="Proteomes" id="UP000542776"/>
    </source>
</evidence>
<dbReference type="InterPro" id="IPR018152">
    <property type="entry name" value="SOD_Cu/Zn_BS"/>
</dbReference>